<feature type="region of interest" description="Disordered" evidence="1">
    <location>
        <begin position="1"/>
        <end position="52"/>
    </location>
</feature>
<protein>
    <submittedName>
        <fullName evidence="3">Uncharacterized protein</fullName>
    </submittedName>
</protein>
<feature type="transmembrane region" description="Helical" evidence="2">
    <location>
        <begin position="91"/>
        <end position="111"/>
    </location>
</feature>
<keyword evidence="2" id="KW-0812">Transmembrane</keyword>
<accession>A0A9X2L874</accession>
<keyword evidence="4" id="KW-1185">Reference proteome</keyword>
<comment type="caution">
    <text evidence="3">The sequence shown here is derived from an EMBL/GenBank/DDBJ whole genome shotgun (WGS) entry which is preliminary data.</text>
</comment>
<feature type="compositionally biased region" description="Low complexity" evidence="1">
    <location>
        <begin position="41"/>
        <end position="52"/>
    </location>
</feature>
<proteinExistence type="predicted"/>
<name>A0A9X2L874_9PROT</name>
<feature type="transmembrane region" description="Helical" evidence="2">
    <location>
        <begin position="61"/>
        <end position="79"/>
    </location>
</feature>
<evidence type="ECO:0000313" key="4">
    <source>
        <dbReference type="Proteomes" id="UP001142610"/>
    </source>
</evidence>
<organism evidence="3 4">
    <name type="scientific">Parvularcula maris</name>
    <dbReference type="NCBI Taxonomy" id="2965077"/>
    <lineage>
        <taxon>Bacteria</taxon>
        <taxon>Pseudomonadati</taxon>
        <taxon>Pseudomonadota</taxon>
        <taxon>Alphaproteobacteria</taxon>
        <taxon>Parvularculales</taxon>
        <taxon>Parvularculaceae</taxon>
        <taxon>Parvularcula</taxon>
    </lineage>
</organism>
<keyword evidence="2" id="KW-0472">Membrane</keyword>
<evidence type="ECO:0000256" key="2">
    <source>
        <dbReference type="SAM" id="Phobius"/>
    </source>
</evidence>
<keyword evidence="2" id="KW-1133">Transmembrane helix</keyword>
<gene>
    <name evidence="3" type="ORF">NOG11_05725</name>
</gene>
<dbReference type="RefSeq" id="WP_256618748.1">
    <property type="nucleotide sequence ID" value="NZ_JANIBC010000003.1"/>
</dbReference>
<dbReference type="Proteomes" id="UP001142610">
    <property type="component" value="Unassembled WGS sequence"/>
</dbReference>
<evidence type="ECO:0000256" key="1">
    <source>
        <dbReference type="SAM" id="MobiDB-lite"/>
    </source>
</evidence>
<sequence length="128" mass="13699">MVDTTRRTNDPAIRTQTTTNTTTAAGTTTSARANDYRDTTATRTTTTPTSTVNNASAAKKGLTIGVLTFLALTLFDWLSGPSLSSLEALTFLDVVIYAVVGVIVGLAVKLIDLQRQKSHRTDTATHRI</sequence>
<dbReference type="AlphaFoldDB" id="A0A9X2L874"/>
<evidence type="ECO:0000313" key="3">
    <source>
        <dbReference type="EMBL" id="MCQ8184885.1"/>
    </source>
</evidence>
<dbReference type="EMBL" id="JANIBC010000003">
    <property type="protein sequence ID" value="MCQ8184885.1"/>
    <property type="molecule type" value="Genomic_DNA"/>
</dbReference>
<feature type="compositionally biased region" description="Low complexity" evidence="1">
    <location>
        <begin position="15"/>
        <end position="33"/>
    </location>
</feature>
<reference evidence="3" key="1">
    <citation type="submission" date="2022-07" db="EMBL/GenBank/DDBJ databases">
        <title>Parvularcula maris sp. nov., an algicidal bacterium isolated from seawater.</title>
        <authorList>
            <person name="Li F."/>
        </authorList>
    </citation>
    <scope>NUCLEOTIDE SEQUENCE</scope>
    <source>
        <strain evidence="3">BGMRC 0090</strain>
    </source>
</reference>